<dbReference type="Proteomes" id="UP000222310">
    <property type="component" value="Unassembled WGS sequence"/>
</dbReference>
<evidence type="ECO:0000313" key="3">
    <source>
        <dbReference type="Proteomes" id="UP000222310"/>
    </source>
</evidence>
<feature type="chain" id="PRO_5040366920" evidence="1">
    <location>
        <begin position="25"/>
        <end position="102"/>
    </location>
</feature>
<proteinExistence type="predicted"/>
<feature type="signal peptide" evidence="1">
    <location>
        <begin position="1"/>
        <end position="24"/>
    </location>
</feature>
<gene>
    <name evidence="2" type="ORF">VF08_06665</name>
</gene>
<evidence type="ECO:0000313" key="2">
    <source>
        <dbReference type="EMBL" id="PHK05853.1"/>
    </source>
</evidence>
<dbReference type="RefSeq" id="WP_099072469.1">
    <property type="nucleotide sequence ID" value="NZ_LAHD01000012.1"/>
</dbReference>
<dbReference type="EMBL" id="LAHD01000012">
    <property type="protein sequence ID" value="PHK05853.1"/>
    <property type="molecule type" value="Genomic_DNA"/>
</dbReference>
<dbReference type="AlphaFoldDB" id="A0A9Q5ZEX0"/>
<comment type="caution">
    <text evidence="2">The sequence shown here is derived from an EMBL/GenBank/DDBJ whole genome shotgun (WGS) entry which is preliminary data.</text>
</comment>
<keyword evidence="1" id="KW-0732">Signal</keyword>
<accession>A0A9Q5ZEX0</accession>
<dbReference type="GeneID" id="57093213"/>
<sequence length="102" mass="11541">MFSLKSIPSRKLQILIFSTAFLVAAETSGNAQTTIPNLTPTQAQNLSRDLVPSNSQDFFRQGTNAFEREIQMLRDRQLSPNKPILKIDLIQIEKIPDTQEKP</sequence>
<reference evidence="2 3" key="1">
    <citation type="submission" date="2015-02" db="EMBL/GenBank/DDBJ databases">
        <title>Nostoc linckia genome annotation.</title>
        <authorList>
            <person name="Zhou Z."/>
        </authorList>
    </citation>
    <scope>NUCLEOTIDE SEQUENCE [LARGE SCALE GENOMIC DNA]</scope>
    <source>
        <strain evidence="3">z8</strain>
    </source>
</reference>
<organism evidence="2 3">
    <name type="scientific">Nostoc linckia z8</name>
    <dbReference type="NCBI Taxonomy" id="1628746"/>
    <lineage>
        <taxon>Bacteria</taxon>
        <taxon>Bacillati</taxon>
        <taxon>Cyanobacteriota</taxon>
        <taxon>Cyanophyceae</taxon>
        <taxon>Nostocales</taxon>
        <taxon>Nostocaceae</taxon>
        <taxon>Nostoc</taxon>
    </lineage>
</organism>
<evidence type="ECO:0000256" key="1">
    <source>
        <dbReference type="SAM" id="SignalP"/>
    </source>
</evidence>
<protein>
    <submittedName>
        <fullName evidence="2">Uncharacterized protein</fullName>
    </submittedName>
</protein>
<name>A0A9Q5ZEX0_NOSLI</name>